<keyword evidence="3" id="KW-1185">Reference proteome</keyword>
<dbReference type="InterPro" id="IPR032675">
    <property type="entry name" value="LRR_dom_sf"/>
</dbReference>
<keyword evidence="1" id="KW-0812">Transmembrane</keyword>
<evidence type="ECO:0008006" key="4">
    <source>
        <dbReference type="Google" id="ProtNLM"/>
    </source>
</evidence>
<dbReference type="STRING" id="3818.A0A445B887"/>
<proteinExistence type="predicted"/>
<accession>A0A445B887</accession>
<keyword evidence="1" id="KW-0472">Membrane</keyword>
<gene>
    <name evidence="2" type="ORF">Ahy_A10g049927</name>
</gene>
<dbReference type="SUPFAM" id="SSF52058">
    <property type="entry name" value="L domain-like"/>
    <property type="match status" value="1"/>
</dbReference>
<dbReference type="PANTHER" id="PTHR48065:SF25">
    <property type="entry name" value="OS01G0891700 PROTEIN"/>
    <property type="match status" value="1"/>
</dbReference>
<dbReference type="Pfam" id="PF00560">
    <property type="entry name" value="LRR_1"/>
    <property type="match status" value="1"/>
</dbReference>
<dbReference type="AlphaFoldDB" id="A0A445B887"/>
<organism evidence="2 3">
    <name type="scientific">Arachis hypogaea</name>
    <name type="common">Peanut</name>
    <dbReference type="NCBI Taxonomy" id="3818"/>
    <lineage>
        <taxon>Eukaryota</taxon>
        <taxon>Viridiplantae</taxon>
        <taxon>Streptophyta</taxon>
        <taxon>Embryophyta</taxon>
        <taxon>Tracheophyta</taxon>
        <taxon>Spermatophyta</taxon>
        <taxon>Magnoliopsida</taxon>
        <taxon>eudicotyledons</taxon>
        <taxon>Gunneridae</taxon>
        <taxon>Pentapetalae</taxon>
        <taxon>rosids</taxon>
        <taxon>fabids</taxon>
        <taxon>Fabales</taxon>
        <taxon>Fabaceae</taxon>
        <taxon>Papilionoideae</taxon>
        <taxon>50 kb inversion clade</taxon>
        <taxon>dalbergioids sensu lato</taxon>
        <taxon>Dalbergieae</taxon>
        <taxon>Pterocarpus clade</taxon>
        <taxon>Arachis</taxon>
    </lineage>
</organism>
<name>A0A445B887_ARAHY</name>
<reference evidence="2 3" key="1">
    <citation type="submission" date="2019-01" db="EMBL/GenBank/DDBJ databases">
        <title>Sequencing of cultivated peanut Arachis hypogaea provides insights into genome evolution and oil improvement.</title>
        <authorList>
            <person name="Chen X."/>
        </authorList>
    </citation>
    <scope>NUCLEOTIDE SEQUENCE [LARGE SCALE GENOMIC DNA]</scope>
    <source>
        <strain evidence="3">cv. Fuhuasheng</strain>
        <tissue evidence="2">Leaves</tissue>
    </source>
</reference>
<dbReference type="PANTHER" id="PTHR48065">
    <property type="entry name" value="OS10G0469600 PROTEIN"/>
    <property type="match status" value="1"/>
</dbReference>
<dbReference type="EMBL" id="SDMP01000010">
    <property type="protein sequence ID" value="RYR34876.1"/>
    <property type="molecule type" value="Genomic_DNA"/>
</dbReference>
<dbReference type="Gene3D" id="3.80.10.10">
    <property type="entry name" value="Ribonuclease Inhibitor"/>
    <property type="match status" value="1"/>
</dbReference>
<dbReference type="Proteomes" id="UP000289738">
    <property type="component" value="Chromosome A10"/>
</dbReference>
<protein>
    <recommendedName>
        <fullName evidence="4">LRR receptor-like serine/threonine-protein kinase</fullName>
    </recommendedName>
</protein>
<comment type="caution">
    <text evidence="2">The sequence shown here is derived from an EMBL/GenBank/DDBJ whole genome shotgun (WGS) entry which is preliminary data.</text>
</comment>
<sequence length="133" mass="14352">MCTYLNVIDLHDNLLTGPILQQLGLLVRLSTFDVSNNRLFGPIPPSLSNRIGTLLRFNATSFLGNKDLYGYPLPPIKTSGLSVLAIVGIGLGSGLASLVLSFTGICIWLIVTEHKMALDEGKISQLMPGGWQQ</sequence>
<keyword evidence="1" id="KW-1133">Transmembrane helix</keyword>
<evidence type="ECO:0000256" key="1">
    <source>
        <dbReference type="SAM" id="Phobius"/>
    </source>
</evidence>
<dbReference type="InterPro" id="IPR001611">
    <property type="entry name" value="Leu-rich_rpt"/>
</dbReference>
<evidence type="ECO:0000313" key="2">
    <source>
        <dbReference type="EMBL" id="RYR34876.1"/>
    </source>
</evidence>
<feature type="transmembrane region" description="Helical" evidence="1">
    <location>
        <begin position="81"/>
        <end position="111"/>
    </location>
</feature>
<evidence type="ECO:0000313" key="3">
    <source>
        <dbReference type="Proteomes" id="UP000289738"/>
    </source>
</evidence>